<keyword evidence="2" id="KW-0597">Phosphoprotein</keyword>
<gene>
    <name evidence="5" type="ORF">FJTKL_07187</name>
</gene>
<evidence type="ECO:0000313" key="6">
    <source>
        <dbReference type="Proteomes" id="UP001600888"/>
    </source>
</evidence>
<dbReference type="InterPro" id="IPR013120">
    <property type="entry name" value="FAR_NAD-bd"/>
</dbReference>
<dbReference type="SUPFAM" id="SSF52777">
    <property type="entry name" value="CoA-dependent acyltransferases"/>
    <property type="match status" value="1"/>
</dbReference>
<dbReference type="EMBL" id="JBAWTH010000265">
    <property type="protein sequence ID" value="KAL2272239.1"/>
    <property type="molecule type" value="Genomic_DNA"/>
</dbReference>
<dbReference type="PROSITE" id="PS00012">
    <property type="entry name" value="PHOSPHOPANTETHEINE"/>
    <property type="match status" value="1"/>
</dbReference>
<dbReference type="Gene3D" id="3.30.559.30">
    <property type="entry name" value="Nonribosomal peptide synthetase, condensation domain"/>
    <property type="match status" value="1"/>
</dbReference>
<keyword evidence="3" id="KW-0436">Ligase</keyword>
<dbReference type="SUPFAM" id="SSF56801">
    <property type="entry name" value="Acetyl-CoA synthetase-like"/>
    <property type="match status" value="1"/>
</dbReference>
<dbReference type="Gene3D" id="3.30.300.30">
    <property type="match status" value="1"/>
</dbReference>
<dbReference type="Gene3D" id="3.40.50.12780">
    <property type="entry name" value="N-terminal domain of ligase-like"/>
    <property type="match status" value="1"/>
</dbReference>
<dbReference type="InterPro" id="IPR000873">
    <property type="entry name" value="AMP-dep_synth/lig_dom"/>
</dbReference>
<dbReference type="CDD" id="cd05918">
    <property type="entry name" value="A_NRPS_SidN3_like"/>
    <property type="match status" value="1"/>
</dbReference>
<evidence type="ECO:0000256" key="2">
    <source>
        <dbReference type="ARBA" id="ARBA00022553"/>
    </source>
</evidence>
<dbReference type="InterPro" id="IPR010071">
    <property type="entry name" value="AA_adenyl_dom"/>
</dbReference>
<dbReference type="Proteomes" id="UP001600888">
    <property type="component" value="Unassembled WGS sequence"/>
</dbReference>
<evidence type="ECO:0000313" key="5">
    <source>
        <dbReference type="EMBL" id="KAL2272239.1"/>
    </source>
</evidence>
<organism evidence="5 6">
    <name type="scientific">Diaporthe vaccinii</name>
    <dbReference type="NCBI Taxonomy" id="105482"/>
    <lineage>
        <taxon>Eukaryota</taxon>
        <taxon>Fungi</taxon>
        <taxon>Dikarya</taxon>
        <taxon>Ascomycota</taxon>
        <taxon>Pezizomycotina</taxon>
        <taxon>Sordariomycetes</taxon>
        <taxon>Sordariomycetidae</taxon>
        <taxon>Diaporthales</taxon>
        <taxon>Diaporthaceae</taxon>
        <taxon>Diaporthe</taxon>
        <taxon>Diaporthe eres species complex</taxon>
    </lineage>
</organism>
<sequence length="1255" mass="135459">MNTVPVKVRMDREMVAGDFLQHLQAKANSCAEHGWLGVQDILCICGRDTGKMNSVMVVQPVSSREDGQSDMFDAILWPTGLVFDDARSSAIQHNIGMCLICTPSDTGLSVNLQYDPNIKTETEVTWIVGQFTTALKQLVCDGFKHSPLGDIRLSSDEEAEQIQRWNFSPPEPVETCLHDLFEAQARATGNAEAICSAEGSVTYAELDAHSRHLARFLRETDLGPKSMIPLAFENSWLAVVAIIAVLRAGACYVPIDPSTPRERLVLILKQVDAKILIFSESSSAHIKSAGGQAVGVEMLKLTALSLSNISTSYKSRADITLPRVSPSSIAYTIFTSGSTGVPKGVCMSHRASSTGNTTYARKLSLSPHSRVLQFASLSFDVSCLEIFATLLSGGCICVPSVQDRLLNLHSAIQRLGCDVLVLTPTVAKLLQAEFVKDPLPVNTLCLTGEPLTASDVEFWAPRTRLVNGYGPTETCFCTFSRPLSTDSSAGNIGYGSGCITWIVDEFGTALAPLGTQGELFIQGPIVANGYLDDADKLNSSFIANPAWLPKGWNDNGTNASAYKTGDLARYNSDGSIECFGRKDSQIKVRGMRVDLGEVEKAVSSLGHKAVVLVPTEGPAAGNITAVVAFEHPGGAKSLDGLPDAEPSSPLTLQLLTLRHHISSLIPSYMHPTAWIPTYSLPMLPSAKISRAAIKSFVAQQLQDGWVTAWAAMLNAADLKSSTIQPEETMAIEVARMVDKLIGTASGHRSVTGSRPYHDIVPSRAGIDSIKTVQLVRMLSERYKISLKMARMSGGEMSIRDIAKYVEQLRACPDGREDLPLQRVDLVDEYRQLADVLEDHATTKVGAHMPSKLAGTISTLFMTGAAGYLGVEVLHQLVQRPGTTSVIVLIRADGLKQGLDRLAAMAERMGWDLTPYLPKIEVWLGDLSNPTLGLKSQQWERLHGRSLSHDLIDAIIHVGAVVNWSHSYNQLKAVNVSSTLTLLNACTESLKRNGIKPRFVQISGGREPTSSFATPTWETDSLQLARELSTPGTLGYIQTKFLSDLLVYKWASLHGGLEDASSRVVMPGYIMGGAPLAVAHTDDLLWRLVSTNVRLGMYSSGQPVQDGWVYLASAAAVARRVLGCLFSDATRTVPSSSLAGVSGEGSTEEVTVPILDGLPEGAFWEQVSKSGYPLTATPRDSWLAAVEEAVKAEGVRHPLYPVLHFVKQGVGLGGTLPAWDIREEHAAEVRTEVERDIAANLAFLRSTGFLATVDGG</sequence>
<dbReference type="Gene3D" id="3.40.50.720">
    <property type="entry name" value="NAD(P)-binding Rossmann-like Domain"/>
    <property type="match status" value="1"/>
</dbReference>
<evidence type="ECO:0000256" key="3">
    <source>
        <dbReference type="ARBA" id="ARBA00022598"/>
    </source>
</evidence>
<feature type="domain" description="Carrier" evidence="4">
    <location>
        <begin position="724"/>
        <end position="809"/>
    </location>
</feature>
<protein>
    <recommendedName>
        <fullName evidence="4">Carrier domain-containing protein</fullName>
    </recommendedName>
</protein>
<dbReference type="PROSITE" id="PS50075">
    <property type="entry name" value="CARRIER"/>
    <property type="match status" value="1"/>
</dbReference>
<accession>A0ABR4DQ98</accession>
<dbReference type="InterPro" id="IPR045851">
    <property type="entry name" value="AMP-bd_C_sf"/>
</dbReference>
<dbReference type="InterPro" id="IPR036736">
    <property type="entry name" value="ACP-like_sf"/>
</dbReference>
<comment type="caution">
    <text evidence="5">The sequence shown here is derived from an EMBL/GenBank/DDBJ whole genome shotgun (WGS) entry which is preliminary data.</text>
</comment>
<dbReference type="PANTHER" id="PTHR44845">
    <property type="entry name" value="CARRIER DOMAIN-CONTAINING PROTEIN"/>
    <property type="match status" value="1"/>
</dbReference>
<proteinExistence type="predicted"/>
<name>A0ABR4DQ98_9PEZI</name>
<dbReference type="NCBIfam" id="TIGR01733">
    <property type="entry name" value="AA-adenyl-dom"/>
    <property type="match status" value="1"/>
</dbReference>
<dbReference type="InterPro" id="IPR036291">
    <property type="entry name" value="NAD(P)-bd_dom_sf"/>
</dbReference>
<dbReference type="SUPFAM" id="SSF47336">
    <property type="entry name" value="ACP-like"/>
    <property type="match status" value="1"/>
</dbReference>
<dbReference type="PANTHER" id="PTHR44845:SF4">
    <property type="entry name" value="NONRIBOSOMAL PEPTIDE SYNTHASE INPA"/>
    <property type="match status" value="1"/>
</dbReference>
<keyword evidence="6" id="KW-1185">Reference proteome</keyword>
<dbReference type="Pfam" id="PF00501">
    <property type="entry name" value="AMP-binding"/>
    <property type="match status" value="1"/>
</dbReference>
<evidence type="ECO:0000256" key="1">
    <source>
        <dbReference type="ARBA" id="ARBA00022450"/>
    </source>
</evidence>
<dbReference type="InterPro" id="IPR042099">
    <property type="entry name" value="ANL_N_sf"/>
</dbReference>
<dbReference type="InterPro" id="IPR009081">
    <property type="entry name" value="PP-bd_ACP"/>
</dbReference>
<dbReference type="Pfam" id="PF07993">
    <property type="entry name" value="NAD_binding_4"/>
    <property type="match status" value="1"/>
</dbReference>
<dbReference type="PIRSF" id="PIRSF001617">
    <property type="entry name" value="Alpha-AR"/>
    <property type="match status" value="1"/>
</dbReference>
<reference evidence="5 6" key="1">
    <citation type="submission" date="2024-03" db="EMBL/GenBank/DDBJ databases">
        <title>A high-quality draft genome sequence of Diaporthe vaccinii, a causative agent of upright dieback and viscid rot disease in cranberry plants.</title>
        <authorList>
            <person name="Sarrasin M."/>
            <person name="Lang B.F."/>
            <person name="Burger G."/>
        </authorList>
    </citation>
    <scope>NUCLEOTIDE SEQUENCE [LARGE SCALE GENOMIC DNA]</scope>
    <source>
        <strain evidence="5 6">IS7</strain>
    </source>
</reference>
<evidence type="ECO:0000259" key="4">
    <source>
        <dbReference type="PROSITE" id="PS50075"/>
    </source>
</evidence>
<dbReference type="InterPro" id="IPR006162">
    <property type="entry name" value="Ppantetheine_attach_site"/>
</dbReference>
<dbReference type="SUPFAM" id="SSF51735">
    <property type="entry name" value="NAD(P)-binding Rossmann-fold domains"/>
    <property type="match status" value="1"/>
</dbReference>
<keyword evidence="1" id="KW-0596">Phosphopantetheine</keyword>